<dbReference type="EMBL" id="SRJC01000004">
    <property type="protein sequence ID" value="TGB01986.1"/>
    <property type="molecule type" value="Genomic_DNA"/>
</dbReference>
<keyword evidence="2" id="KW-1185">Reference proteome</keyword>
<proteinExistence type="predicted"/>
<dbReference type="AlphaFoldDB" id="A0A4Z0GW46"/>
<dbReference type="RefSeq" id="WP_135328263.1">
    <property type="nucleotide sequence ID" value="NZ_SRJC01000004.1"/>
</dbReference>
<dbReference type="Proteomes" id="UP000297982">
    <property type="component" value="Unassembled WGS sequence"/>
</dbReference>
<organism evidence="1 2">
    <name type="scientific">Halobacillus salinus</name>
    <dbReference type="NCBI Taxonomy" id="192814"/>
    <lineage>
        <taxon>Bacteria</taxon>
        <taxon>Bacillati</taxon>
        <taxon>Bacillota</taxon>
        <taxon>Bacilli</taxon>
        <taxon>Bacillales</taxon>
        <taxon>Bacillaceae</taxon>
        <taxon>Halobacillus</taxon>
    </lineage>
</organism>
<sequence length="77" mass="8360">MMFAPSIVNILGFKVNVIERSSFISFAAVQQADIFLSTKRNQGFGDQNGDISPVNVPINFVADPDVLDSNSIKNSVI</sequence>
<evidence type="ECO:0000313" key="2">
    <source>
        <dbReference type="Proteomes" id="UP000297982"/>
    </source>
</evidence>
<accession>A0A4Z0GW46</accession>
<reference evidence="1 2" key="1">
    <citation type="journal article" date="2003" name="Int. J. Syst. Evol. Microbiol.">
        <title>Halobacillus salinus sp. nov., isolated from a salt lake on the coast of the East Sea in Korea.</title>
        <authorList>
            <person name="Yoon J.H."/>
            <person name="Kang K.H."/>
            <person name="Park Y.H."/>
        </authorList>
    </citation>
    <scope>NUCLEOTIDE SEQUENCE [LARGE SCALE GENOMIC DNA]</scope>
    <source>
        <strain evidence="1 2">HSL-3</strain>
    </source>
</reference>
<protein>
    <submittedName>
        <fullName evidence="1">Uncharacterized protein</fullName>
    </submittedName>
</protein>
<gene>
    <name evidence="1" type="ORF">E4663_15255</name>
</gene>
<evidence type="ECO:0000313" key="1">
    <source>
        <dbReference type="EMBL" id="TGB01986.1"/>
    </source>
</evidence>
<name>A0A4Z0GW46_9BACI</name>
<comment type="caution">
    <text evidence="1">The sequence shown here is derived from an EMBL/GenBank/DDBJ whole genome shotgun (WGS) entry which is preliminary data.</text>
</comment>